<evidence type="ECO:0008006" key="3">
    <source>
        <dbReference type="Google" id="ProtNLM"/>
    </source>
</evidence>
<dbReference type="Proteomes" id="UP000246316">
    <property type="component" value="Segment"/>
</dbReference>
<dbReference type="EMBL" id="MH059636">
    <property type="protein sequence ID" value="AWD90459.1"/>
    <property type="molecule type" value="Genomic_DNA"/>
</dbReference>
<keyword evidence="2" id="KW-1185">Reference proteome</keyword>
<protein>
    <recommendedName>
        <fullName evidence="3">Homing endonuclease</fullName>
    </recommendedName>
</protein>
<name>A0A2S1GM57_9CAUD</name>
<evidence type="ECO:0000313" key="1">
    <source>
        <dbReference type="EMBL" id="AWD90459.1"/>
    </source>
</evidence>
<evidence type="ECO:0000313" key="2">
    <source>
        <dbReference type="Proteomes" id="UP000246316"/>
    </source>
</evidence>
<proteinExistence type="predicted"/>
<organism evidence="1 2">
    <name type="scientific">Erwinia phage Cronus</name>
    <dbReference type="NCBI Taxonomy" id="2163633"/>
    <lineage>
        <taxon>Viruses</taxon>
        <taxon>Duplodnaviria</taxon>
        <taxon>Heunggongvirae</taxon>
        <taxon>Uroviricota</taxon>
        <taxon>Caudoviricetes</taxon>
        <taxon>Pantevenvirales</taxon>
        <taxon>Straboviridae</taxon>
        <taxon>Tevenvirinae</taxon>
        <taxon>Risoevirus</taxon>
        <taxon>Risoevirus cronus</taxon>
        <taxon>Roskildevirus cronus</taxon>
    </lineage>
</organism>
<accession>A0A2S1GM57</accession>
<dbReference type="GeneID" id="65112601"/>
<dbReference type="RefSeq" id="YP_010094967.1">
    <property type="nucleotide sequence ID" value="NC_055743.1"/>
</dbReference>
<sequence length="229" mass="26697">MATKTKFYRTYLIKINAPSGAFYYAGQHLSYKFEARLDRYLGSGTILNHFKRKYGTDICKIRWLKDFRYLEDVNIAEVELISKLKRKYGKRCLNLAPGGNLPGFKWSEDKKKTHKILLNNPNVKSKMCSSQKKAQNNYKRKLRQSEIMNNFYSNLSSRKIVSQATSKAQRIALHWKLPLKKQIFDLWISLGKPKQGEVVKALNGIYSCTSSSLKLLIYEFRDYGYIEPL</sequence>
<reference evidence="1" key="1">
    <citation type="submission" date="2018-03" db="EMBL/GenBank/DDBJ databases">
        <title>Phage therapy in agriculture - a green tech approach to combat plant pathogenic bacteria.</title>
        <authorList>
            <person name="Carstens A.B."/>
            <person name="Djurhuus A.M."/>
            <person name="Hansen L.H."/>
        </authorList>
    </citation>
    <scope>NUCLEOTIDE SEQUENCE [LARGE SCALE GENOMIC DNA]</scope>
</reference>
<dbReference type="KEGG" id="vg:65112601"/>